<organism evidence="2 3">
    <name type="scientific">Planococcus glaciei</name>
    <dbReference type="NCBI Taxonomy" id="459472"/>
    <lineage>
        <taxon>Bacteria</taxon>
        <taxon>Bacillati</taxon>
        <taxon>Bacillota</taxon>
        <taxon>Bacilli</taxon>
        <taxon>Bacillales</taxon>
        <taxon>Caryophanaceae</taxon>
        <taxon>Planococcus</taxon>
    </lineage>
</organism>
<dbReference type="Proteomes" id="UP000509222">
    <property type="component" value="Chromosome"/>
</dbReference>
<feature type="transmembrane region" description="Helical" evidence="1">
    <location>
        <begin position="20"/>
        <end position="43"/>
    </location>
</feature>
<keyword evidence="1" id="KW-1133">Transmembrane helix</keyword>
<keyword evidence="1" id="KW-0812">Transmembrane</keyword>
<dbReference type="RefSeq" id="WP_157833104.1">
    <property type="nucleotide sequence ID" value="NZ_CP051177.1"/>
</dbReference>
<gene>
    <name evidence="2" type="ORF">HF394_16630</name>
</gene>
<accession>A0A7H8Q555</accession>
<evidence type="ECO:0000313" key="2">
    <source>
        <dbReference type="EMBL" id="QKX49078.1"/>
    </source>
</evidence>
<evidence type="ECO:0000313" key="3">
    <source>
        <dbReference type="Proteomes" id="UP000509222"/>
    </source>
</evidence>
<protein>
    <submittedName>
        <fullName evidence="2">Uncharacterized protein</fullName>
    </submittedName>
</protein>
<evidence type="ECO:0000256" key="1">
    <source>
        <dbReference type="SAM" id="Phobius"/>
    </source>
</evidence>
<keyword evidence="3" id="KW-1185">Reference proteome</keyword>
<dbReference type="EMBL" id="CP051177">
    <property type="protein sequence ID" value="QKX49078.1"/>
    <property type="molecule type" value="Genomic_DNA"/>
</dbReference>
<keyword evidence="1" id="KW-0472">Membrane</keyword>
<reference evidence="3" key="1">
    <citation type="submission" date="2020-06" db="EMBL/GenBank/DDBJ databases">
        <title>Isolation of Planomicrobium glaciei.</title>
        <authorList>
            <person name="Malisova L."/>
            <person name="Safrankova R."/>
            <person name="Jakubu V."/>
            <person name="Spanelova P."/>
        </authorList>
    </citation>
    <scope>NUCLEOTIDE SEQUENCE [LARGE SCALE GENOMIC DNA]</scope>
    <source>
        <strain evidence="3">NRL-ATB46093</strain>
    </source>
</reference>
<name>A0A7H8Q555_9BACL</name>
<sequence length="48" mass="5172">MIQFMDDVVGAIVDNLKLIGYLLAGVLGVSAVLYAFTGALNLFTTLFY</sequence>
<dbReference type="AlphaFoldDB" id="A0A7H8Q555"/>
<proteinExistence type="predicted"/>